<dbReference type="PANTHER" id="PTHR11054">
    <property type="entry name" value="6-PHOSPHOGLUCONOLACTONASE"/>
    <property type="match status" value="1"/>
</dbReference>
<dbReference type="PANTHER" id="PTHR11054:SF0">
    <property type="entry name" value="6-PHOSPHOGLUCONOLACTONASE"/>
    <property type="match status" value="1"/>
</dbReference>
<comment type="similarity">
    <text evidence="4 7">Belongs to the glucosamine/galactosamine-6-phosphate isomerase family. 6-phosphogluconolactonase subfamily.</text>
</comment>
<comment type="function">
    <text evidence="2 7">Hydrolysis of 6-phosphogluconolactone to 6-phosphogluconate.</text>
</comment>
<dbReference type="InterPro" id="IPR005900">
    <property type="entry name" value="6-phosphogluconolactonase_DevB"/>
</dbReference>
<comment type="caution">
    <text evidence="9">The sequence shown here is derived from an EMBL/GenBank/DDBJ whole genome shotgun (WGS) entry which is preliminary data.</text>
</comment>
<evidence type="ECO:0000256" key="7">
    <source>
        <dbReference type="RuleBase" id="RU365095"/>
    </source>
</evidence>
<dbReference type="Pfam" id="PF01182">
    <property type="entry name" value="Glucosamine_iso"/>
    <property type="match status" value="1"/>
</dbReference>
<dbReference type="NCBIfam" id="TIGR01198">
    <property type="entry name" value="pgl"/>
    <property type="match status" value="1"/>
</dbReference>
<name>A0ABW6PP79_9NOCA</name>
<sequence length="259" mass="27569">MSEHIDPHADLGEEFPANEVEVHDDRDQVADAAAARFVEVLVAAQAANGSASVVLTGGSDGIRLLERVRKDSGDLDWSRLDVFWGDERFVPADSPDRNEGQAREALLDHVPLDPARVFPMAPSDGPYATPEEAAAAYSEIVHRHLAEHGSFDLQFLGMGPEGHMNSLFPHTDHVREQTEYVVAVRDCPKPPPTRVSGTLPLVHRARHVVLVVTGEGKAAAVAAALNGASPDDVPAAGATGSESTTWIVDDGAAADLLDD</sequence>
<gene>
    <name evidence="7 9" type="primary">pgl</name>
    <name evidence="9" type="ORF">ACFYTF_15385</name>
</gene>
<dbReference type="SUPFAM" id="SSF100950">
    <property type="entry name" value="NagB/RpiA/CoA transferase-like"/>
    <property type="match status" value="1"/>
</dbReference>
<dbReference type="InterPro" id="IPR037171">
    <property type="entry name" value="NagB/RpiA_transferase-like"/>
</dbReference>
<dbReference type="Gene3D" id="3.40.50.1360">
    <property type="match status" value="1"/>
</dbReference>
<reference evidence="9 10" key="1">
    <citation type="submission" date="2024-10" db="EMBL/GenBank/DDBJ databases">
        <title>The Natural Products Discovery Center: Release of the First 8490 Sequenced Strains for Exploring Actinobacteria Biosynthetic Diversity.</title>
        <authorList>
            <person name="Kalkreuter E."/>
            <person name="Kautsar S.A."/>
            <person name="Yang D."/>
            <person name="Bader C.D."/>
            <person name="Teijaro C.N."/>
            <person name="Fluegel L."/>
            <person name="Davis C.M."/>
            <person name="Simpson J.R."/>
            <person name="Lauterbach L."/>
            <person name="Steele A.D."/>
            <person name="Gui C."/>
            <person name="Meng S."/>
            <person name="Li G."/>
            <person name="Viehrig K."/>
            <person name="Ye F."/>
            <person name="Su P."/>
            <person name="Kiefer A.F."/>
            <person name="Nichols A."/>
            <person name="Cepeda A.J."/>
            <person name="Yan W."/>
            <person name="Fan B."/>
            <person name="Jiang Y."/>
            <person name="Adhikari A."/>
            <person name="Zheng C.-J."/>
            <person name="Schuster L."/>
            <person name="Cowan T.M."/>
            <person name="Smanski M.J."/>
            <person name="Chevrette M.G."/>
            <person name="De Carvalho L.P.S."/>
            <person name="Shen B."/>
        </authorList>
    </citation>
    <scope>NUCLEOTIDE SEQUENCE [LARGE SCALE GENOMIC DNA]</scope>
    <source>
        <strain evidence="9 10">NPDC004045</strain>
    </source>
</reference>
<evidence type="ECO:0000256" key="2">
    <source>
        <dbReference type="ARBA" id="ARBA00002681"/>
    </source>
</evidence>
<dbReference type="EMBL" id="JBIAMX010000008">
    <property type="protein sequence ID" value="MFF0544212.1"/>
    <property type="molecule type" value="Genomic_DNA"/>
</dbReference>
<dbReference type="EC" id="3.1.1.31" evidence="5 7"/>
<evidence type="ECO:0000313" key="10">
    <source>
        <dbReference type="Proteomes" id="UP001601444"/>
    </source>
</evidence>
<feature type="domain" description="Glucosamine/galactosamine-6-phosphate isomerase" evidence="8">
    <location>
        <begin position="25"/>
        <end position="246"/>
    </location>
</feature>
<dbReference type="CDD" id="cd01400">
    <property type="entry name" value="6PGL"/>
    <property type="match status" value="1"/>
</dbReference>
<evidence type="ECO:0000256" key="4">
    <source>
        <dbReference type="ARBA" id="ARBA00010662"/>
    </source>
</evidence>
<dbReference type="GO" id="GO:0017057">
    <property type="term" value="F:6-phosphogluconolactonase activity"/>
    <property type="evidence" value="ECO:0007669"/>
    <property type="project" value="UniProtKB-EC"/>
</dbReference>
<evidence type="ECO:0000256" key="6">
    <source>
        <dbReference type="ARBA" id="ARBA00020337"/>
    </source>
</evidence>
<keyword evidence="7 9" id="KW-0378">Hydrolase</keyword>
<proteinExistence type="inferred from homology"/>
<accession>A0ABW6PP79</accession>
<dbReference type="InterPro" id="IPR006148">
    <property type="entry name" value="Glc/Gal-6P_isomerase"/>
</dbReference>
<evidence type="ECO:0000256" key="5">
    <source>
        <dbReference type="ARBA" id="ARBA00013198"/>
    </source>
</evidence>
<dbReference type="Proteomes" id="UP001601444">
    <property type="component" value="Unassembled WGS sequence"/>
</dbReference>
<evidence type="ECO:0000259" key="8">
    <source>
        <dbReference type="Pfam" id="PF01182"/>
    </source>
</evidence>
<evidence type="ECO:0000313" key="9">
    <source>
        <dbReference type="EMBL" id="MFF0544212.1"/>
    </source>
</evidence>
<organism evidence="9 10">
    <name type="scientific">Nocardia thailandica</name>
    <dbReference type="NCBI Taxonomy" id="257275"/>
    <lineage>
        <taxon>Bacteria</taxon>
        <taxon>Bacillati</taxon>
        <taxon>Actinomycetota</taxon>
        <taxon>Actinomycetes</taxon>
        <taxon>Mycobacteriales</taxon>
        <taxon>Nocardiaceae</taxon>
        <taxon>Nocardia</taxon>
    </lineage>
</organism>
<keyword evidence="10" id="KW-1185">Reference proteome</keyword>
<evidence type="ECO:0000256" key="3">
    <source>
        <dbReference type="ARBA" id="ARBA00004961"/>
    </source>
</evidence>
<comment type="catalytic activity">
    <reaction evidence="1 7">
        <text>6-phospho-D-glucono-1,5-lactone + H2O = 6-phospho-D-gluconate + H(+)</text>
        <dbReference type="Rhea" id="RHEA:12556"/>
        <dbReference type="ChEBI" id="CHEBI:15377"/>
        <dbReference type="ChEBI" id="CHEBI:15378"/>
        <dbReference type="ChEBI" id="CHEBI:57955"/>
        <dbReference type="ChEBI" id="CHEBI:58759"/>
        <dbReference type="EC" id="3.1.1.31"/>
    </reaction>
</comment>
<protein>
    <recommendedName>
        <fullName evidence="6 7">6-phosphogluconolactonase</fullName>
        <shortName evidence="7">6PGL</shortName>
        <ecNumber evidence="5 7">3.1.1.31</ecNumber>
    </recommendedName>
</protein>
<dbReference type="RefSeq" id="WP_387700818.1">
    <property type="nucleotide sequence ID" value="NZ_JBIAMX010000008.1"/>
</dbReference>
<dbReference type="InterPro" id="IPR039104">
    <property type="entry name" value="6PGL"/>
</dbReference>
<evidence type="ECO:0000256" key="1">
    <source>
        <dbReference type="ARBA" id="ARBA00000832"/>
    </source>
</evidence>
<comment type="pathway">
    <text evidence="3 7">Carbohydrate degradation; pentose phosphate pathway; D-ribulose 5-phosphate from D-glucose 6-phosphate (oxidative stage): step 2/3.</text>
</comment>